<dbReference type="AlphaFoldDB" id="A0A6C0GDC5"/>
<reference evidence="3 4" key="1">
    <citation type="submission" date="2020-01" db="EMBL/GenBank/DDBJ databases">
        <authorList>
            <person name="Kim M.K."/>
        </authorList>
    </citation>
    <scope>NUCLEOTIDE SEQUENCE [LARGE SCALE GENOMIC DNA]</scope>
    <source>
        <strain evidence="3 4">172606-1</strain>
    </source>
</reference>
<sequence length="72" mass="7825">MKNTILKSFLVVSFISFFSMSSFALKPDTDIPHKGKDHPKKIPIDGGLSLLLAAGIGLGASKFLFQKKETSE</sequence>
<evidence type="ECO:0008006" key="5">
    <source>
        <dbReference type="Google" id="ProtNLM"/>
    </source>
</evidence>
<keyword evidence="2" id="KW-0732">Signal</keyword>
<evidence type="ECO:0000313" key="4">
    <source>
        <dbReference type="Proteomes" id="UP000480178"/>
    </source>
</evidence>
<dbReference type="EMBL" id="CP048222">
    <property type="protein sequence ID" value="QHT65762.1"/>
    <property type="molecule type" value="Genomic_DNA"/>
</dbReference>
<protein>
    <recommendedName>
        <fullName evidence="5">LPXTG cell wall anchor domain-containing protein</fullName>
    </recommendedName>
</protein>
<feature type="transmembrane region" description="Helical" evidence="1">
    <location>
        <begin position="48"/>
        <end position="65"/>
    </location>
</feature>
<feature type="chain" id="PRO_5025688053" description="LPXTG cell wall anchor domain-containing protein" evidence="2">
    <location>
        <begin position="25"/>
        <end position="72"/>
    </location>
</feature>
<dbReference type="KEGG" id="rhoz:GXP67_03310"/>
<evidence type="ECO:0000313" key="3">
    <source>
        <dbReference type="EMBL" id="QHT65762.1"/>
    </source>
</evidence>
<accession>A0A6C0GDC5</accession>
<organism evidence="3 4">
    <name type="scientific">Rhodocytophaga rosea</name>
    <dbReference type="NCBI Taxonomy" id="2704465"/>
    <lineage>
        <taxon>Bacteria</taxon>
        <taxon>Pseudomonadati</taxon>
        <taxon>Bacteroidota</taxon>
        <taxon>Cytophagia</taxon>
        <taxon>Cytophagales</taxon>
        <taxon>Rhodocytophagaceae</taxon>
        <taxon>Rhodocytophaga</taxon>
    </lineage>
</organism>
<keyword evidence="1" id="KW-1133">Transmembrane helix</keyword>
<dbReference type="NCBIfam" id="NF046080">
    <property type="entry name" value="PID_CTERM"/>
    <property type="match status" value="1"/>
</dbReference>
<evidence type="ECO:0000256" key="2">
    <source>
        <dbReference type="SAM" id="SignalP"/>
    </source>
</evidence>
<evidence type="ECO:0000256" key="1">
    <source>
        <dbReference type="SAM" id="Phobius"/>
    </source>
</evidence>
<dbReference type="RefSeq" id="WP_162441841.1">
    <property type="nucleotide sequence ID" value="NZ_CP048222.1"/>
</dbReference>
<dbReference type="InterPro" id="IPR058207">
    <property type="entry name" value="PID_CTERM"/>
</dbReference>
<keyword evidence="1" id="KW-0472">Membrane</keyword>
<keyword evidence="1" id="KW-0812">Transmembrane</keyword>
<keyword evidence="4" id="KW-1185">Reference proteome</keyword>
<proteinExistence type="predicted"/>
<dbReference type="Proteomes" id="UP000480178">
    <property type="component" value="Chromosome"/>
</dbReference>
<feature type="signal peptide" evidence="2">
    <location>
        <begin position="1"/>
        <end position="24"/>
    </location>
</feature>
<name>A0A6C0GDC5_9BACT</name>
<gene>
    <name evidence="3" type="ORF">GXP67_03310</name>
</gene>